<evidence type="ECO:0000256" key="2">
    <source>
        <dbReference type="ARBA" id="ARBA00023002"/>
    </source>
</evidence>
<protein>
    <recommendedName>
        <fullName evidence="6">Oxidase ustYa</fullName>
    </recommendedName>
</protein>
<dbReference type="EMBL" id="ML179282">
    <property type="protein sequence ID" value="THU92336.1"/>
    <property type="molecule type" value="Genomic_DNA"/>
</dbReference>
<evidence type="ECO:0000256" key="1">
    <source>
        <dbReference type="ARBA" id="ARBA00004685"/>
    </source>
</evidence>
<dbReference type="AlphaFoldDB" id="A0A4S8LS71"/>
<evidence type="ECO:0008006" key="6">
    <source>
        <dbReference type="Google" id="ProtNLM"/>
    </source>
</evidence>
<dbReference type="PANTHER" id="PTHR33365">
    <property type="entry name" value="YALI0B05434P"/>
    <property type="match status" value="1"/>
</dbReference>
<gene>
    <name evidence="4" type="ORF">K435DRAFT_862586</name>
</gene>
<dbReference type="OrthoDB" id="3687641at2759"/>
<proteinExistence type="inferred from homology"/>
<dbReference type="GO" id="GO:0016491">
    <property type="term" value="F:oxidoreductase activity"/>
    <property type="evidence" value="ECO:0007669"/>
    <property type="project" value="UniProtKB-KW"/>
</dbReference>
<dbReference type="Pfam" id="PF11807">
    <property type="entry name" value="UstYa"/>
    <property type="match status" value="1"/>
</dbReference>
<accession>A0A4S8LS71</accession>
<dbReference type="PANTHER" id="PTHR33365:SF11">
    <property type="entry name" value="TAT PATHWAY SIGNAL SEQUENCE"/>
    <property type="match status" value="1"/>
</dbReference>
<comment type="similarity">
    <text evidence="3">Belongs to the ustYa family.</text>
</comment>
<dbReference type="GO" id="GO:0043386">
    <property type="term" value="P:mycotoxin biosynthetic process"/>
    <property type="evidence" value="ECO:0007669"/>
    <property type="project" value="InterPro"/>
</dbReference>
<dbReference type="Proteomes" id="UP000297245">
    <property type="component" value="Unassembled WGS sequence"/>
</dbReference>
<keyword evidence="2" id="KW-0560">Oxidoreductase</keyword>
<keyword evidence="5" id="KW-1185">Reference proteome</keyword>
<evidence type="ECO:0000313" key="4">
    <source>
        <dbReference type="EMBL" id="THU92336.1"/>
    </source>
</evidence>
<organism evidence="4 5">
    <name type="scientific">Dendrothele bispora (strain CBS 962.96)</name>
    <dbReference type="NCBI Taxonomy" id="1314807"/>
    <lineage>
        <taxon>Eukaryota</taxon>
        <taxon>Fungi</taxon>
        <taxon>Dikarya</taxon>
        <taxon>Basidiomycota</taxon>
        <taxon>Agaricomycotina</taxon>
        <taxon>Agaricomycetes</taxon>
        <taxon>Agaricomycetidae</taxon>
        <taxon>Agaricales</taxon>
        <taxon>Agaricales incertae sedis</taxon>
        <taxon>Dendrothele</taxon>
    </lineage>
</organism>
<reference evidence="4 5" key="1">
    <citation type="journal article" date="2019" name="Nat. Ecol. Evol.">
        <title>Megaphylogeny resolves global patterns of mushroom evolution.</title>
        <authorList>
            <person name="Varga T."/>
            <person name="Krizsan K."/>
            <person name="Foldi C."/>
            <person name="Dima B."/>
            <person name="Sanchez-Garcia M."/>
            <person name="Sanchez-Ramirez S."/>
            <person name="Szollosi G.J."/>
            <person name="Szarkandi J.G."/>
            <person name="Papp V."/>
            <person name="Albert L."/>
            <person name="Andreopoulos W."/>
            <person name="Angelini C."/>
            <person name="Antonin V."/>
            <person name="Barry K.W."/>
            <person name="Bougher N.L."/>
            <person name="Buchanan P."/>
            <person name="Buyck B."/>
            <person name="Bense V."/>
            <person name="Catcheside P."/>
            <person name="Chovatia M."/>
            <person name="Cooper J."/>
            <person name="Damon W."/>
            <person name="Desjardin D."/>
            <person name="Finy P."/>
            <person name="Geml J."/>
            <person name="Haridas S."/>
            <person name="Hughes K."/>
            <person name="Justo A."/>
            <person name="Karasinski D."/>
            <person name="Kautmanova I."/>
            <person name="Kiss B."/>
            <person name="Kocsube S."/>
            <person name="Kotiranta H."/>
            <person name="LaButti K.M."/>
            <person name="Lechner B.E."/>
            <person name="Liimatainen K."/>
            <person name="Lipzen A."/>
            <person name="Lukacs Z."/>
            <person name="Mihaltcheva S."/>
            <person name="Morgado L.N."/>
            <person name="Niskanen T."/>
            <person name="Noordeloos M.E."/>
            <person name="Ohm R.A."/>
            <person name="Ortiz-Santana B."/>
            <person name="Ovrebo C."/>
            <person name="Racz N."/>
            <person name="Riley R."/>
            <person name="Savchenko A."/>
            <person name="Shiryaev A."/>
            <person name="Soop K."/>
            <person name="Spirin V."/>
            <person name="Szebenyi C."/>
            <person name="Tomsovsky M."/>
            <person name="Tulloss R.E."/>
            <person name="Uehling J."/>
            <person name="Grigoriev I.V."/>
            <person name="Vagvolgyi C."/>
            <person name="Papp T."/>
            <person name="Martin F.M."/>
            <person name="Miettinen O."/>
            <person name="Hibbett D.S."/>
            <person name="Nagy L.G."/>
        </authorList>
    </citation>
    <scope>NUCLEOTIDE SEQUENCE [LARGE SCALE GENOMIC DNA]</scope>
    <source>
        <strain evidence="4 5">CBS 962.96</strain>
    </source>
</reference>
<evidence type="ECO:0000313" key="5">
    <source>
        <dbReference type="Proteomes" id="UP000297245"/>
    </source>
</evidence>
<dbReference type="InterPro" id="IPR021765">
    <property type="entry name" value="UstYa-like"/>
</dbReference>
<name>A0A4S8LS71_DENBC</name>
<evidence type="ECO:0000256" key="3">
    <source>
        <dbReference type="ARBA" id="ARBA00035112"/>
    </source>
</evidence>
<sequence>MLWSSSHSLTAWTFSGTTKYSYVAHDFPFSIPITGENPQRVRLTVEESANYPLSGWDSDDVWRSLGSNSAGYVRLGPLNRLFTLTMFHEMHCLRMLNLAFDPSNILSDDHITHCLGYLRQQVLCHPDLTLEPAGWQDRDLNSGEGATHLCWDWEAVYRLVDDNWSTWKRTREELVCDNSGVCVE</sequence>
<comment type="pathway">
    <text evidence="1">Mycotoxin biosynthesis.</text>
</comment>